<dbReference type="Proteomes" id="UP000799755">
    <property type="component" value="Unassembled WGS sequence"/>
</dbReference>
<dbReference type="EMBL" id="MU003505">
    <property type="protein sequence ID" value="KAF2471350.1"/>
    <property type="molecule type" value="Genomic_DNA"/>
</dbReference>
<evidence type="ECO:0000313" key="1">
    <source>
        <dbReference type="EMBL" id="KAF2471350.1"/>
    </source>
</evidence>
<comment type="caution">
    <text evidence="1">The sequence shown here is derived from an EMBL/GenBank/DDBJ whole genome shotgun (WGS) entry which is preliminary data.</text>
</comment>
<organism evidence="1 2">
    <name type="scientific">Lindgomyces ingoldianus</name>
    <dbReference type="NCBI Taxonomy" id="673940"/>
    <lineage>
        <taxon>Eukaryota</taxon>
        <taxon>Fungi</taxon>
        <taxon>Dikarya</taxon>
        <taxon>Ascomycota</taxon>
        <taxon>Pezizomycotina</taxon>
        <taxon>Dothideomycetes</taxon>
        <taxon>Pleosporomycetidae</taxon>
        <taxon>Pleosporales</taxon>
        <taxon>Lindgomycetaceae</taxon>
        <taxon>Lindgomyces</taxon>
    </lineage>
</organism>
<accession>A0ACB6QZ56</accession>
<sequence>MRRWLKTFLATKFTKTIDCWNLQDSLVSTRPVTSWTSLNYPPFVTFDSYFKSIHWPAQPSTTMGVSKLNITSLPLEMQQQIADCVKAAHRPSLFALSLASKACNRAAAFVIFRDISITVRNPDGLQQDVNRLVKTLSRTDSARHVQSITIKGALRLESTKRAIYDPEHGSLKQSGLSEILAQEELMDYSRDYVVYDEGVIEESSKEDVAWAPIVSLLKVTTSLRDLIYNCQTQFPPILLKALHQQHPLCRLHHLTFHFRTLLWGTPYPYEMELATSPSLHRLKATCAYQDSDGDFDYNMDAIMELAAGLAPNLQHVTALSLYPNLPSSQRSMRKPAWQGLPGFTSGAKGSLKSLSLKGSSALHSTDLLQRWAKHTDFTQLEHLILGGSHTEYFCALSGETMDWIAQHYSFPNLKTLEVYLTRDDVFNARPNYTQHAVSFFHAINPLEKLTINGAMDSQILEAVLNYHGSTLHKLSINPIEDLQVITNGRQRSEIPLEFTPSRIQQITIHCPHLSDLSLPIIRNASRASETACYKALAQIKPLRALFLTLECTNYRINRDPTYDPQYEGEDNQLTYCTVDRLKRGTVKQTLINSAVDETLARSIFTLISTHKRGRQLESLKLWTHGAGQFATTFYGSIDTFVRNLSRSWLIERVPGHEVEEEEDVSVRELARLGRESREIGLRGRDDGEVEKIFWEIWPEKQGKEDWRVSWEGFKLEDDFHCCIQVANQPLVVCMKGDKFLWDRLTKPLLELLLNIVTKAFTNLRPLHILFIL</sequence>
<name>A0ACB6QZ56_9PLEO</name>
<evidence type="ECO:0000313" key="2">
    <source>
        <dbReference type="Proteomes" id="UP000799755"/>
    </source>
</evidence>
<gene>
    <name evidence="1" type="ORF">BDR25DRAFT_354600</name>
</gene>
<reference evidence="1" key="1">
    <citation type="journal article" date="2020" name="Stud. Mycol.">
        <title>101 Dothideomycetes genomes: a test case for predicting lifestyles and emergence of pathogens.</title>
        <authorList>
            <person name="Haridas S."/>
            <person name="Albert R."/>
            <person name="Binder M."/>
            <person name="Bloem J."/>
            <person name="Labutti K."/>
            <person name="Salamov A."/>
            <person name="Andreopoulos B."/>
            <person name="Baker S."/>
            <person name="Barry K."/>
            <person name="Bills G."/>
            <person name="Bluhm B."/>
            <person name="Cannon C."/>
            <person name="Castanera R."/>
            <person name="Culley D."/>
            <person name="Daum C."/>
            <person name="Ezra D."/>
            <person name="Gonzalez J."/>
            <person name="Henrissat B."/>
            <person name="Kuo A."/>
            <person name="Liang C."/>
            <person name="Lipzen A."/>
            <person name="Lutzoni F."/>
            <person name="Magnuson J."/>
            <person name="Mondo S."/>
            <person name="Nolan M."/>
            <person name="Ohm R."/>
            <person name="Pangilinan J."/>
            <person name="Park H.-J."/>
            <person name="Ramirez L."/>
            <person name="Alfaro M."/>
            <person name="Sun H."/>
            <person name="Tritt A."/>
            <person name="Yoshinaga Y."/>
            <person name="Zwiers L.-H."/>
            <person name="Turgeon B."/>
            <person name="Goodwin S."/>
            <person name="Spatafora J."/>
            <person name="Crous P."/>
            <person name="Grigoriev I."/>
        </authorList>
    </citation>
    <scope>NUCLEOTIDE SEQUENCE</scope>
    <source>
        <strain evidence="1">ATCC 200398</strain>
    </source>
</reference>
<protein>
    <submittedName>
        <fullName evidence="1">Uncharacterized protein</fullName>
    </submittedName>
</protein>
<proteinExistence type="predicted"/>
<keyword evidence="2" id="KW-1185">Reference proteome</keyword>